<feature type="chain" id="PRO_5037663810" evidence="8">
    <location>
        <begin position="23"/>
        <end position="265"/>
    </location>
</feature>
<evidence type="ECO:0000256" key="8">
    <source>
        <dbReference type="SAM" id="SignalP"/>
    </source>
</evidence>
<feature type="signal peptide" evidence="8">
    <location>
        <begin position="1"/>
        <end position="22"/>
    </location>
</feature>
<keyword evidence="6" id="KW-0325">Glycoprotein</keyword>
<dbReference type="Pfam" id="PF01477">
    <property type="entry name" value="PLAT"/>
    <property type="match status" value="1"/>
</dbReference>
<dbReference type="Gene3D" id="2.60.60.20">
    <property type="entry name" value="PLAT/LH2 domain"/>
    <property type="match status" value="1"/>
</dbReference>
<keyword evidence="2 7" id="KW-0245">EGF-like domain</keyword>
<evidence type="ECO:0000259" key="9">
    <source>
        <dbReference type="PROSITE" id="PS50026"/>
    </source>
</evidence>
<dbReference type="FunFam" id="2.10.25.10:FF:000230">
    <property type="entry name" value="Delta-like protein"/>
    <property type="match status" value="1"/>
</dbReference>
<dbReference type="SMART" id="SM00179">
    <property type="entry name" value="EGF_CA"/>
    <property type="match status" value="1"/>
</dbReference>
<evidence type="ECO:0000256" key="3">
    <source>
        <dbReference type="ARBA" id="ARBA00022729"/>
    </source>
</evidence>
<comment type="similarity">
    <text evidence="1">Belongs to the EGF domain peptide family.</text>
</comment>
<feature type="disulfide bond" evidence="7">
    <location>
        <begin position="128"/>
        <end position="137"/>
    </location>
</feature>
<proteinExistence type="inferred from homology"/>
<dbReference type="GO" id="GO:0000902">
    <property type="term" value="P:cell morphogenesis"/>
    <property type="evidence" value="ECO:0007669"/>
    <property type="project" value="UniProtKB-ARBA"/>
</dbReference>
<protein>
    <submittedName>
        <fullName evidence="11">Uncharacterized protein</fullName>
    </submittedName>
</protein>
<dbReference type="InterPro" id="IPR052970">
    <property type="entry name" value="Inner_ear_hair_cell_LOXHD"/>
</dbReference>
<dbReference type="CDD" id="cd00054">
    <property type="entry name" value="EGF_CA"/>
    <property type="match status" value="1"/>
</dbReference>
<evidence type="ECO:0000256" key="4">
    <source>
        <dbReference type="ARBA" id="ARBA00022737"/>
    </source>
</evidence>
<dbReference type="InterPro" id="IPR001881">
    <property type="entry name" value="EGF-like_Ca-bd_dom"/>
</dbReference>
<dbReference type="PANTHER" id="PTHR45901:SF3">
    <property type="entry name" value="LIPOXYGENASE HOMOLOGY DOMAIN-CONTAINING PROTEIN 1"/>
    <property type="match status" value="1"/>
</dbReference>
<name>A0A913X075_EXADI</name>
<evidence type="ECO:0000256" key="1">
    <source>
        <dbReference type="ARBA" id="ARBA00006373"/>
    </source>
</evidence>
<dbReference type="SMART" id="SM00181">
    <property type="entry name" value="EGF"/>
    <property type="match status" value="1"/>
</dbReference>
<dbReference type="GO" id="GO:0048666">
    <property type="term" value="P:neuron development"/>
    <property type="evidence" value="ECO:0007669"/>
    <property type="project" value="UniProtKB-ARBA"/>
</dbReference>
<evidence type="ECO:0000313" key="11">
    <source>
        <dbReference type="EnsemblMetazoa" id="XP_020896869.1"/>
    </source>
</evidence>
<dbReference type="SUPFAM" id="SSF49723">
    <property type="entry name" value="Lipase/lipooxygenase domain (PLAT/LH2 domain)"/>
    <property type="match status" value="1"/>
</dbReference>
<evidence type="ECO:0000256" key="7">
    <source>
        <dbReference type="PROSITE-ProRule" id="PRU00076"/>
    </source>
</evidence>
<dbReference type="PROSITE" id="PS00022">
    <property type="entry name" value="EGF_1"/>
    <property type="match status" value="1"/>
</dbReference>
<evidence type="ECO:0000259" key="10">
    <source>
        <dbReference type="PROSITE" id="PS50095"/>
    </source>
</evidence>
<feature type="domain" description="PLAT" evidence="10">
    <location>
        <begin position="147"/>
        <end position="263"/>
    </location>
</feature>
<evidence type="ECO:0000256" key="6">
    <source>
        <dbReference type="ARBA" id="ARBA00023180"/>
    </source>
</evidence>
<dbReference type="SUPFAM" id="SSF57196">
    <property type="entry name" value="EGF/Laminin"/>
    <property type="match status" value="1"/>
</dbReference>
<dbReference type="KEGG" id="epa:110235725"/>
<feature type="domain" description="EGF-like" evidence="9">
    <location>
        <begin position="100"/>
        <end position="138"/>
    </location>
</feature>
<dbReference type="AlphaFoldDB" id="A0A913X075"/>
<reference evidence="11" key="1">
    <citation type="submission" date="2022-11" db="UniProtKB">
        <authorList>
            <consortium name="EnsemblMetazoa"/>
        </authorList>
    </citation>
    <scope>IDENTIFICATION</scope>
</reference>
<dbReference type="GeneID" id="110235725"/>
<dbReference type="OrthoDB" id="9895813at2759"/>
<dbReference type="RefSeq" id="XP_020896869.1">
    <property type="nucleotide sequence ID" value="XM_021041210.2"/>
</dbReference>
<dbReference type="Gene3D" id="3.50.4.10">
    <property type="entry name" value="Hepatocyte Growth Factor"/>
    <property type="match status" value="1"/>
</dbReference>
<dbReference type="GO" id="GO:0005509">
    <property type="term" value="F:calcium ion binding"/>
    <property type="evidence" value="ECO:0007669"/>
    <property type="project" value="InterPro"/>
</dbReference>
<dbReference type="PANTHER" id="PTHR45901">
    <property type="entry name" value="PROTEIN CBG12474"/>
    <property type="match status" value="1"/>
</dbReference>
<feature type="disulfide bond" evidence="7">
    <location>
        <begin position="109"/>
        <end position="126"/>
    </location>
</feature>
<dbReference type="Gene3D" id="2.10.25.10">
    <property type="entry name" value="Laminin"/>
    <property type="match status" value="1"/>
</dbReference>
<dbReference type="PROSITE" id="PS01186">
    <property type="entry name" value="EGF_2"/>
    <property type="match status" value="1"/>
</dbReference>
<dbReference type="SMART" id="SM00308">
    <property type="entry name" value="LH2"/>
    <property type="match status" value="1"/>
</dbReference>
<keyword evidence="4" id="KW-0677">Repeat</keyword>
<keyword evidence="12" id="KW-1185">Reference proteome</keyword>
<evidence type="ECO:0000313" key="12">
    <source>
        <dbReference type="Proteomes" id="UP000887567"/>
    </source>
</evidence>
<accession>A0A913X075</accession>
<dbReference type="InterPro" id="IPR000742">
    <property type="entry name" value="EGF"/>
</dbReference>
<dbReference type="Proteomes" id="UP000887567">
    <property type="component" value="Unplaced"/>
</dbReference>
<dbReference type="InterPro" id="IPR036392">
    <property type="entry name" value="PLAT/LH2_dom_sf"/>
</dbReference>
<keyword evidence="5 7" id="KW-1015">Disulfide bond</keyword>
<dbReference type="Pfam" id="PF00024">
    <property type="entry name" value="PAN_1"/>
    <property type="match status" value="1"/>
</dbReference>
<dbReference type="EnsemblMetazoa" id="XM_021041210.2">
    <property type="protein sequence ID" value="XP_020896869.1"/>
    <property type="gene ID" value="LOC110235725"/>
</dbReference>
<keyword evidence="3 8" id="KW-0732">Signal</keyword>
<comment type="caution">
    <text evidence="7">Lacks conserved residue(s) required for the propagation of feature annotation.</text>
</comment>
<dbReference type="InterPro" id="IPR003609">
    <property type="entry name" value="Pan_app"/>
</dbReference>
<evidence type="ECO:0000256" key="5">
    <source>
        <dbReference type="ARBA" id="ARBA00023157"/>
    </source>
</evidence>
<dbReference type="InterPro" id="IPR001024">
    <property type="entry name" value="PLAT/LH2_dom"/>
</dbReference>
<dbReference type="PROSITE" id="PS50026">
    <property type="entry name" value="EGF_3"/>
    <property type="match status" value="1"/>
</dbReference>
<dbReference type="GO" id="GO:0042063">
    <property type="term" value="P:gliogenesis"/>
    <property type="evidence" value="ECO:0007669"/>
    <property type="project" value="UniProtKB-ARBA"/>
</dbReference>
<dbReference type="GO" id="GO:0005886">
    <property type="term" value="C:plasma membrane"/>
    <property type="evidence" value="ECO:0007669"/>
    <property type="project" value="UniProtKB-ARBA"/>
</dbReference>
<evidence type="ECO:0000256" key="2">
    <source>
        <dbReference type="ARBA" id="ARBA00022536"/>
    </source>
</evidence>
<organism evidence="11 12">
    <name type="scientific">Exaiptasia diaphana</name>
    <name type="common">Tropical sea anemone</name>
    <name type="synonym">Aiptasia pulchella</name>
    <dbReference type="NCBI Taxonomy" id="2652724"/>
    <lineage>
        <taxon>Eukaryota</taxon>
        <taxon>Metazoa</taxon>
        <taxon>Cnidaria</taxon>
        <taxon>Anthozoa</taxon>
        <taxon>Hexacorallia</taxon>
        <taxon>Actiniaria</taxon>
        <taxon>Aiptasiidae</taxon>
        <taxon>Exaiptasia</taxon>
    </lineage>
</organism>
<sequence>MMLDSKLLVIFFLLIQSNPAISTEDEGYQSSLILTTDDYMLLGQTIDKKKATDVFDCALCLVGDRCKSFNFNVATGDCHLNGKRAKRNELVPMYGFIYGEKNPCEAKPCQNGGECSLQNDRQDYKCKCRNGFSGKRCQKGRRSLTIVKYVITVYTGNKWGTGTDATVWIAVTGKQMSQTLTTTEFNLPGKFEKRDVEPFNLQFANMNPITELKVRTRKNGPLDDWYLNKISVDNTHQKVRTTFTCNCWIKPTDSKTMSSPTIENY</sequence>
<dbReference type="PROSITE" id="PS50095">
    <property type="entry name" value="PLAT"/>
    <property type="match status" value="1"/>
</dbReference>